<dbReference type="NCBIfam" id="TIGR00187">
    <property type="entry name" value="ribE"/>
    <property type="match status" value="1"/>
</dbReference>
<protein>
    <recommendedName>
        <fullName evidence="5 9">Riboflavin synthase</fullName>
        <ecNumber evidence="4 9">2.5.1.9</ecNumber>
    </recommendedName>
</protein>
<proteinExistence type="predicted"/>
<keyword evidence="6" id="KW-0686">Riboflavin biosynthesis</keyword>
<evidence type="ECO:0000256" key="7">
    <source>
        <dbReference type="ARBA" id="ARBA00022679"/>
    </source>
</evidence>
<reference evidence="12" key="1">
    <citation type="journal article" date="2021" name="PeerJ">
        <title>Extensive microbial diversity within the chicken gut microbiome revealed by metagenomics and culture.</title>
        <authorList>
            <person name="Gilroy R."/>
            <person name="Ravi A."/>
            <person name="Getino M."/>
            <person name="Pursley I."/>
            <person name="Horton D.L."/>
            <person name="Alikhan N.F."/>
            <person name="Baker D."/>
            <person name="Gharbi K."/>
            <person name="Hall N."/>
            <person name="Watson M."/>
            <person name="Adriaenssens E.M."/>
            <person name="Foster-Nyarko E."/>
            <person name="Jarju S."/>
            <person name="Secka A."/>
            <person name="Antonio M."/>
            <person name="Oren A."/>
            <person name="Chaudhuri R.R."/>
            <person name="La Ragione R."/>
            <person name="Hildebrand F."/>
            <person name="Pallen M.J."/>
        </authorList>
    </citation>
    <scope>NUCLEOTIDE SEQUENCE</scope>
    <source>
        <strain evidence="12">CHK186-16707</strain>
    </source>
</reference>
<evidence type="ECO:0000256" key="5">
    <source>
        <dbReference type="ARBA" id="ARBA00013950"/>
    </source>
</evidence>
<feature type="repeat" description="Lumazine-binding" evidence="10">
    <location>
        <begin position="99"/>
        <end position="195"/>
    </location>
</feature>
<keyword evidence="7 12" id="KW-0808">Transferase</keyword>
<dbReference type="EMBL" id="DXAN01000022">
    <property type="protein sequence ID" value="HJA08831.1"/>
    <property type="molecule type" value="Genomic_DNA"/>
</dbReference>
<evidence type="ECO:0000256" key="4">
    <source>
        <dbReference type="ARBA" id="ARBA00012827"/>
    </source>
</evidence>
<sequence>MFTGLVHGQGEVTALERRGGQMRLRLRPLFALAEPCVGESIAVNGTCLTLESWDASAESFTVYASMETVDRTSLGALRVGSRVNLERALALGERLGGHLVSGHVDTVAHVEGVRPAGDSRWCRLTFEPVWSAHVIPKGSVTLDGISLTVNACGPGWLEVNVIPETWRVTTVSTWSEGRPVNLETDLIGKYVQHLLSPYAGDDAAGESGKSPARAGVSFEFLREHGFIGR</sequence>
<evidence type="ECO:0000259" key="11">
    <source>
        <dbReference type="PROSITE" id="PS51177"/>
    </source>
</evidence>
<evidence type="ECO:0000313" key="13">
    <source>
        <dbReference type="Proteomes" id="UP000824225"/>
    </source>
</evidence>
<feature type="domain" description="Lumazine-binding" evidence="11">
    <location>
        <begin position="1"/>
        <end position="98"/>
    </location>
</feature>
<accession>A0A9D2HEQ2</accession>
<dbReference type="AlphaFoldDB" id="A0A9D2HEQ2"/>
<evidence type="ECO:0000256" key="10">
    <source>
        <dbReference type="PROSITE-ProRule" id="PRU00524"/>
    </source>
</evidence>
<dbReference type="PANTHER" id="PTHR21098">
    <property type="entry name" value="RIBOFLAVIN SYNTHASE ALPHA CHAIN"/>
    <property type="match status" value="1"/>
</dbReference>
<comment type="pathway">
    <text evidence="3">Cofactor biosynthesis; riboflavin biosynthesis; riboflavin from 2-hydroxy-3-oxobutyl phosphate and 5-amino-6-(D-ribitylamino)uracil: step 2/2.</text>
</comment>
<dbReference type="InterPro" id="IPR017938">
    <property type="entry name" value="Riboflavin_synthase-like_b-brl"/>
</dbReference>
<evidence type="ECO:0000256" key="1">
    <source>
        <dbReference type="ARBA" id="ARBA00000968"/>
    </source>
</evidence>
<dbReference type="NCBIfam" id="NF006767">
    <property type="entry name" value="PRK09289.1"/>
    <property type="match status" value="1"/>
</dbReference>
<evidence type="ECO:0000256" key="3">
    <source>
        <dbReference type="ARBA" id="ARBA00004887"/>
    </source>
</evidence>
<comment type="function">
    <text evidence="2">Catalyzes the dismutation of two molecules of 6,7-dimethyl-8-ribityllumazine, resulting in the formation of riboflavin and 5-amino-6-(D-ribitylamino)uracil.</text>
</comment>
<dbReference type="PIRSF" id="PIRSF000498">
    <property type="entry name" value="Riboflavin_syn_A"/>
    <property type="match status" value="1"/>
</dbReference>
<evidence type="ECO:0000256" key="9">
    <source>
        <dbReference type="NCBIfam" id="TIGR00187"/>
    </source>
</evidence>
<dbReference type="PROSITE" id="PS51177">
    <property type="entry name" value="LUMAZINE_BIND"/>
    <property type="match status" value="2"/>
</dbReference>
<dbReference type="CDD" id="cd00402">
    <property type="entry name" value="Riboflavin_synthase_like"/>
    <property type="match status" value="1"/>
</dbReference>
<dbReference type="GO" id="GO:0009231">
    <property type="term" value="P:riboflavin biosynthetic process"/>
    <property type="evidence" value="ECO:0007669"/>
    <property type="project" value="UniProtKB-KW"/>
</dbReference>
<dbReference type="Gene3D" id="2.40.30.20">
    <property type="match status" value="2"/>
</dbReference>
<feature type="domain" description="Lumazine-binding" evidence="11">
    <location>
        <begin position="99"/>
        <end position="195"/>
    </location>
</feature>
<dbReference type="Pfam" id="PF00677">
    <property type="entry name" value="Lum_binding"/>
    <property type="match status" value="2"/>
</dbReference>
<reference evidence="12" key="2">
    <citation type="submission" date="2021-04" db="EMBL/GenBank/DDBJ databases">
        <authorList>
            <person name="Gilroy R."/>
        </authorList>
    </citation>
    <scope>NUCLEOTIDE SEQUENCE</scope>
    <source>
        <strain evidence="12">CHK186-16707</strain>
    </source>
</reference>
<feature type="repeat" description="Lumazine-binding" evidence="10">
    <location>
        <begin position="1"/>
        <end position="98"/>
    </location>
</feature>
<comment type="caution">
    <text evidence="12">The sequence shown here is derived from an EMBL/GenBank/DDBJ whole genome shotgun (WGS) entry which is preliminary data.</text>
</comment>
<comment type="catalytic activity">
    <reaction evidence="1">
        <text>2 6,7-dimethyl-8-(1-D-ribityl)lumazine + H(+) = 5-amino-6-(D-ribitylamino)uracil + riboflavin</text>
        <dbReference type="Rhea" id="RHEA:20772"/>
        <dbReference type="ChEBI" id="CHEBI:15378"/>
        <dbReference type="ChEBI" id="CHEBI:15934"/>
        <dbReference type="ChEBI" id="CHEBI:57986"/>
        <dbReference type="ChEBI" id="CHEBI:58201"/>
        <dbReference type="EC" id="2.5.1.9"/>
    </reaction>
</comment>
<dbReference type="EC" id="2.5.1.9" evidence="4 9"/>
<gene>
    <name evidence="12" type="ORF">H9962_06555</name>
</gene>
<evidence type="ECO:0000256" key="2">
    <source>
        <dbReference type="ARBA" id="ARBA00002803"/>
    </source>
</evidence>
<name>A0A9D2HEQ2_9BACT</name>
<dbReference type="InterPro" id="IPR023366">
    <property type="entry name" value="ATP_synth_asu-like_sf"/>
</dbReference>
<organism evidence="12 13">
    <name type="scientific">Candidatus Mailhella merdigallinarum</name>
    <dbReference type="NCBI Taxonomy" id="2838658"/>
    <lineage>
        <taxon>Bacteria</taxon>
        <taxon>Pseudomonadati</taxon>
        <taxon>Thermodesulfobacteriota</taxon>
        <taxon>Desulfovibrionia</taxon>
        <taxon>Desulfovibrionales</taxon>
        <taxon>Desulfovibrionaceae</taxon>
        <taxon>Mailhella</taxon>
    </lineage>
</organism>
<dbReference type="PANTHER" id="PTHR21098:SF12">
    <property type="entry name" value="RIBOFLAVIN SYNTHASE"/>
    <property type="match status" value="1"/>
</dbReference>
<evidence type="ECO:0000313" key="12">
    <source>
        <dbReference type="EMBL" id="HJA08831.1"/>
    </source>
</evidence>
<keyword evidence="8" id="KW-0677">Repeat</keyword>
<evidence type="ECO:0000256" key="6">
    <source>
        <dbReference type="ARBA" id="ARBA00022619"/>
    </source>
</evidence>
<dbReference type="Proteomes" id="UP000824225">
    <property type="component" value="Unassembled WGS sequence"/>
</dbReference>
<dbReference type="InterPro" id="IPR001783">
    <property type="entry name" value="Lumazine-bd"/>
</dbReference>
<evidence type="ECO:0000256" key="8">
    <source>
        <dbReference type="ARBA" id="ARBA00022737"/>
    </source>
</evidence>
<dbReference type="GO" id="GO:0004746">
    <property type="term" value="F:riboflavin synthase activity"/>
    <property type="evidence" value="ECO:0007669"/>
    <property type="project" value="UniProtKB-UniRule"/>
</dbReference>
<dbReference type="SUPFAM" id="SSF63380">
    <property type="entry name" value="Riboflavin synthase domain-like"/>
    <property type="match status" value="2"/>
</dbReference>
<dbReference type="InterPro" id="IPR026017">
    <property type="entry name" value="Lumazine-bd_dom"/>
</dbReference>